<evidence type="ECO:0000256" key="3">
    <source>
        <dbReference type="ARBA" id="ARBA00022729"/>
    </source>
</evidence>
<feature type="repeat" description="TPR" evidence="7">
    <location>
        <begin position="304"/>
        <end position="337"/>
    </location>
</feature>
<dbReference type="EMBL" id="JAERTZ010000030">
    <property type="protein sequence ID" value="MBL1379043.1"/>
    <property type="molecule type" value="Genomic_DNA"/>
</dbReference>
<dbReference type="SMART" id="SM00028">
    <property type="entry name" value="TPR"/>
    <property type="match status" value="6"/>
</dbReference>
<evidence type="ECO:0000256" key="4">
    <source>
        <dbReference type="ARBA" id="ARBA00022737"/>
    </source>
</evidence>
<protein>
    <submittedName>
        <fullName evidence="11">Cellulose biosynthesis protein BcsC</fullName>
    </submittedName>
</protein>
<dbReference type="PANTHER" id="PTHR45586:SF14">
    <property type="entry name" value="TETRATRICOPEPTIDE TPR_2 REPEAT PROTEIN"/>
    <property type="match status" value="1"/>
</dbReference>
<dbReference type="InterPro" id="IPR019734">
    <property type="entry name" value="TPR_rpt"/>
</dbReference>
<keyword evidence="6" id="KW-0135">Cellulose biosynthesis</keyword>
<keyword evidence="3 9" id="KW-0732">Signal</keyword>
<dbReference type="NCBIfam" id="NF008520">
    <property type="entry name" value="PRK11447.1"/>
    <property type="match status" value="1"/>
</dbReference>
<evidence type="ECO:0000256" key="7">
    <source>
        <dbReference type="PROSITE-ProRule" id="PRU00339"/>
    </source>
</evidence>
<dbReference type="PROSITE" id="PS50005">
    <property type="entry name" value="TPR"/>
    <property type="match status" value="2"/>
</dbReference>
<evidence type="ECO:0000256" key="1">
    <source>
        <dbReference type="ARBA" id="ARBA00003476"/>
    </source>
</evidence>
<sequence>MRTIALFPACLVLLNTLAVAQPVSPEQQREWLLERLRTGQAIYRDDIVRDALGRLELIAPDHPDVVLTRLSMLLQAGNRQEAEQLLHELRRRGADDRLLRRGEVLLTLHDRDGRLQLQQARLLAASGQTDKAVAQYQALFGDEPPDFALALEYWGLWSAVAGQRSAAVAELQALERRYPGNIELRKLLVRLLFAEARPDEALALLGKLAMDPGARDSAAETEFGYLHELPVGQESVQGWERFLRRYPDAPLASSASERLQQQQRLLADPAWQAGQRGRSLVEAGRHAQAEAPLRQALRRYPEEAGLHGALGQVLIQQGHYQAAASALAEAMRLEQNGYLISKWQELHNYSHSLIWLQRGEAALAAGQYEVARQAYRRARGLRPGDVEGLLGLAELALAEGDDRAAERWLQQAQRERPNHDRLLYALVDFYRERAPEQAMAVLDALPPARRLDFSALRHRVQLDWLERQIAAALAGDDRNAATALLQQAVAWAPSDPWLTYRLANLLVEQGRLNSADDQFVRLLAWSGGGPEVRYAHGLYLSAQERDPEALATLRAIPGAEWDQAMVDLAARLEGRQRRTRAQALRDAGDGEAAEALLLAQPGPEARLMLAGWAYQDRRYPDAMWHYREAQQLAPGSVEAALGQAETHLAQGQSDAARALLARLEWPADAGLNARRRHANLLAATGEGERAEQVFAQLLATEPDDPLLYRDAARFRASREPQQALAMYARGLAAAGLLAPAQANSRDDRALTRASRPQDQDGWLESSLRADVARLYLQQSPTVQLQHNLGWRTDNNPSGVSDLRLQTSMLRIEVPRGAGRWLMQAERVQLEPGRPEARDKFGSCNYSLAGCRFDGLDTTGAGLAVGWEGERWSWDIGHTPFGFELASGLGGVNYQGDWRDWGYRWTLSRRPMSNSLVSYAGAVDPVTGTAWGGVTANGVTLGLSRDKGEADGIWSSLGAHSLRGQNLDANYRLSAMGGYYYRLVDKADERLRAGASLMYWHYGKDLSEDTLGQGGYYSPQQYLSFGLPLGYARRGDDWSVALEGSLSWSYAKSDGGDALYLDDTAARILQAGASPDPQADQFNSASRSSGLGMRLQGRAERRLSDHWILGGGINWQHSRNYAPGQAFLYLRYSFTPWQGSLPLPVEPVTPYADWR</sequence>
<evidence type="ECO:0000313" key="11">
    <source>
        <dbReference type="EMBL" id="MBL1379043.1"/>
    </source>
</evidence>
<evidence type="ECO:0000256" key="9">
    <source>
        <dbReference type="SAM" id="SignalP"/>
    </source>
</evidence>
<feature type="region of interest" description="Disordered" evidence="8">
    <location>
        <begin position="1071"/>
        <end position="1092"/>
    </location>
</feature>
<feature type="repeat" description="TPR" evidence="7">
    <location>
        <begin position="352"/>
        <end position="385"/>
    </location>
</feature>
<feature type="compositionally biased region" description="Polar residues" evidence="8">
    <location>
        <begin position="1079"/>
        <end position="1088"/>
    </location>
</feature>
<name>A0ABS1QVZ6_9GAMM</name>
<feature type="region of interest" description="Disordered" evidence="8">
    <location>
        <begin position="742"/>
        <end position="761"/>
    </location>
</feature>
<dbReference type="InterPro" id="IPR051012">
    <property type="entry name" value="CellSynth/LPSAsmb/PSIAsmb"/>
</dbReference>
<comment type="pathway">
    <text evidence="2">Glycan metabolism; bacterial cellulose biosynthesis.</text>
</comment>
<evidence type="ECO:0000259" key="10">
    <source>
        <dbReference type="Pfam" id="PF05420"/>
    </source>
</evidence>
<dbReference type="Proteomes" id="UP000638570">
    <property type="component" value="Unassembled WGS sequence"/>
</dbReference>
<organism evidence="11 12">
    <name type="scientific">Zobellella iuensis</name>
    <dbReference type="NCBI Taxonomy" id="2803811"/>
    <lineage>
        <taxon>Bacteria</taxon>
        <taxon>Pseudomonadati</taxon>
        <taxon>Pseudomonadota</taxon>
        <taxon>Gammaproteobacteria</taxon>
        <taxon>Aeromonadales</taxon>
        <taxon>Aeromonadaceae</taxon>
        <taxon>Zobellella</taxon>
    </lineage>
</organism>
<accession>A0ABS1QVZ6</accession>
<keyword evidence="5 7" id="KW-0802">TPR repeat</keyword>
<evidence type="ECO:0000256" key="8">
    <source>
        <dbReference type="SAM" id="MobiDB-lite"/>
    </source>
</evidence>
<proteinExistence type="predicted"/>
<comment type="caution">
    <text evidence="11">The sequence shown here is derived from an EMBL/GenBank/DDBJ whole genome shotgun (WGS) entry which is preliminary data.</text>
</comment>
<feature type="signal peptide" evidence="9">
    <location>
        <begin position="1"/>
        <end position="20"/>
    </location>
</feature>
<feature type="compositionally biased region" description="Basic and acidic residues" evidence="8">
    <location>
        <begin position="744"/>
        <end position="758"/>
    </location>
</feature>
<dbReference type="InterPro" id="IPR008410">
    <property type="entry name" value="BCSC_C"/>
</dbReference>
<reference evidence="12" key="1">
    <citation type="submission" date="2021-01" db="EMBL/GenBank/DDBJ databases">
        <title>Genome public.</title>
        <authorList>
            <person name="Liu C."/>
            <person name="Sun Q."/>
        </authorList>
    </citation>
    <scope>NUCLEOTIDE SEQUENCE [LARGE SCALE GENOMIC DNA]</scope>
    <source>
        <strain evidence="12">CGMCC 1.18722</strain>
    </source>
</reference>
<dbReference type="Pfam" id="PF05420">
    <property type="entry name" value="BCSC_C"/>
    <property type="match status" value="1"/>
</dbReference>
<dbReference type="RefSeq" id="WP_202088101.1">
    <property type="nucleotide sequence ID" value="NZ_JAERTZ010000030.1"/>
</dbReference>
<dbReference type="Gene3D" id="1.25.40.10">
    <property type="entry name" value="Tetratricopeptide repeat domain"/>
    <property type="match status" value="5"/>
</dbReference>
<dbReference type="SUPFAM" id="SSF48452">
    <property type="entry name" value="TPR-like"/>
    <property type="match status" value="2"/>
</dbReference>
<keyword evidence="12" id="KW-1185">Reference proteome</keyword>
<dbReference type="InterPro" id="IPR011990">
    <property type="entry name" value="TPR-like_helical_dom_sf"/>
</dbReference>
<keyword evidence="4" id="KW-0677">Repeat</keyword>
<evidence type="ECO:0000256" key="6">
    <source>
        <dbReference type="ARBA" id="ARBA00022916"/>
    </source>
</evidence>
<dbReference type="PANTHER" id="PTHR45586">
    <property type="entry name" value="TPR REPEAT-CONTAINING PROTEIN PA4667"/>
    <property type="match status" value="1"/>
</dbReference>
<evidence type="ECO:0000256" key="5">
    <source>
        <dbReference type="ARBA" id="ARBA00022803"/>
    </source>
</evidence>
<dbReference type="Pfam" id="PF14559">
    <property type="entry name" value="TPR_19"/>
    <property type="match status" value="3"/>
</dbReference>
<feature type="chain" id="PRO_5047211075" evidence="9">
    <location>
        <begin position="21"/>
        <end position="1154"/>
    </location>
</feature>
<comment type="function">
    <text evidence="1">Required for maximal bacterial cellulose synthesis.</text>
</comment>
<gene>
    <name evidence="11" type="primary">bcsC</name>
    <name evidence="11" type="ORF">JKV55_17190</name>
</gene>
<feature type="domain" description="Cellulose synthase operon C C-terminal" evidence="10">
    <location>
        <begin position="801"/>
        <end position="1133"/>
    </location>
</feature>
<evidence type="ECO:0000313" key="12">
    <source>
        <dbReference type="Proteomes" id="UP000638570"/>
    </source>
</evidence>
<evidence type="ECO:0000256" key="2">
    <source>
        <dbReference type="ARBA" id="ARBA00005186"/>
    </source>
</evidence>
<dbReference type="Pfam" id="PF13432">
    <property type="entry name" value="TPR_16"/>
    <property type="match status" value="1"/>
</dbReference>